<evidence type="ECO:0000256" key="2">
    <source>
        <dbReference type="ARBA" id="ARBA00022692"/>
    </source>
</evidence>
<dbReference type="STRING" id="1036808.A0A0C3CWY1"/>
<feature type="transmembrane region" description="Helical" evidence="6">
    <location>
        <begin position="124"/>
        <end position="147"/>
    </location>
</feature>
<dbReference type="InterPro" id="IPR011701">
    <property type="entry name" value="MFS"/>
</dbReference>
<gene>
    <name evidence="7" type="ORF">SCLCIDRAFT_1223235</name>
</gene>
<evidence type="ECO:0000256" key="4">
    <source>
        <dbReference type="ARBA" id="ARBA00023136"/>
    </source>
</evidence>
<evidence type="ECO:0000256" key="5">
    <source>
        <dbReference type="SAM" id="MobiDB-lite"/>
    </source>
</evidence>
<evidence type="ECO:0000313" key="8">
    <source>
        <dbReference type="Proteomes" id="UP000053989"/>
    </source>
</evidence>
<comment type="subcellular location">
    <subcellularLocation>
        <location evidence="1">Membrane</location>
        <topology evidence="1">Multi-pass membrane protein</topology>
    </subcellularLocation>
</comment>
<dbReference type="GO" id="GO:0000329">
    <property type="term" value="C:fungal-type vacuole membrane"/>
    <property type="evidence" value="ECO:0007669"/>
    <property type="project" value="TreeGrafter"/>
</dbReference>
<feature type="transmembrane region" description="Helical" evidence="6">
    <location>
        <begin position="153"/>
        <end position="175"/>
    </location>
</feature>
<evidence type="ECO:0000256" key="3">
    <source>
        <dbReference type="ARBA" id="ARBA00022989"/>
    </source>
</evidence>
<dbReference type="EMBL" id="KN822191">
    <property type="protein sequence ID" value="KIM53060.1"/>
    <property type="molecule type" value="Genomic_DNA"/>
</dbReference>
<feature type="transmembrane region" description="Helical" evidence="6">
    <location>
        <begin position="276"/>
        <end position="302"/>
    </location>
</feature>
<feature type="transmembrane region" description="Helical" evidence="6">
    <location>
        <begin position="398"/>
        <end position="424"/>
    </location>
</feature>
<dbReference type="HOGENOM" id="CLU_012596_2_1_1"/>
<dbReference type="Gene3D" id="1.20.1250.20">
    <property type="entry name" value="MFS general substrate transporter like domains"/>
    <property type="match status" value="1"/>
</dbReference>
<feature type="transmembrane region" description="Helical" evidence="6">
    <location>
        <begin position="82"/>
        <end position="103"/>
    </location>
</feature>
<reference evidence="7 8" key="1">
    <citation type="submission" date="2014-04" db="EMBL/GenBank/DDBJ databases">
        <authorList>
            <consortium name="DOE Joint Genome Institute"/>
            <person name="Kuo A."/>
            <person name="Kohler A."/>
            <person name="Nagy L.G."/>
            <person name="Floudas D."/>
            <person name="Copeland A."/>
            <person name="Barry K.W."/>
            <person name="Cichocki N."/>
            <person name="Veneault-Fourrey C."/>
            <person name="LaButti K."/>
            <person name="Lindquist E.A."/>
            <person name="Lipzen A."/>
            <person name="Lundell T."/>
            <person name="Morin E."/>
            <person name="Murat C."/>
            <person name="Sun H."/>
            <person name="Tunlid A."/>
            <person name="Henrissat B."/>
            <person name="Grigoriev I.V."/>
            <person name="Hibbett D.S."/>
            <person name="Martin F."/>
            <person name="Nordberg H.P."/>
            <person name="Cantor M.N."/>
            <person name="Hua S.X."/>
        </authorList>
    </citation>
    <scope>NUCLEOTIDE SEQUENCE [LARGE SCALE GENOMIC DNA]</scope>
    <source>
        <strain evidence="7 8">Foug A</strain>
    </source>
</reference>
<sequence>MFSLVKSTLGRPYVRRIRLGLACVSIAANALCAGGVFCFPLISPALVSHLKLTQPQLTTIALAGMAGQYPAAALVGKTIDYYGPWACSLAAAGFFSTGLGLFAHEIAKTPDDALSHDTSSYQRLALYFFICALGTVSSYFSSIFAASKNFPNYIGMATGISTALFGLSPAFLTMLATRYFSHPDTGLDVTHFLQFLAYMCGFVHIFGAFTMHVLPPAEQCTPTFLEADPEGRPEPDERTSLLPNKTNSTTTVDVVVTEDEQLQSQSTIDLLKDVNFWVLVFVAFVVLGSCEMIISNIGTVVLSLPTERSPMSTIYTIPSDVVTSTQVRTISLANTISRLLVGPLADFVSPVCTHLPSRGTFRKHLVSRMVFLTFSSFVLVCTYLWMVVGVRSQGAVSALSIGAGIAYGCGFTVLPSLVSAVWGLHNLGRNYGILTYAPFLGTPIFSYLYAFVAAGHAPADGGVCTGTHCWRATFEISGVAAALALAATLWLWRAWRGKV</sequence>
<keyword evidence="2 6" id="KW-0812">Transmembrane</keyword>
<feature type="transmembrane region" description="Helical" evidence="6">
    <location>
        <begin position="195"/>
        <end position="214"/>
    </location>
</feature>
<dbReference type="InterPro" id="IPR036259">
    <property type="entry name" value="MFS_trans_sf"/>
</dbReference>
<feature type="transmembrane region" description="Helical" evidence="6">
    <location>
        <begin position="21"/>
        <end position="42"/>
    </location>
</feature>
<dbReference type="PANTHER" id="PTHR21576:SF158">
    <property type="entry name" value="RIBOSOMAL RNA-PROCESSING PROTEIN 12-LIKE CONSERVED DOMAIN-CONTAINING PROTEIN"/>
    <property type="match status" value="1"/>
</dbReference>
<feature type="region of interest" description="Disordered" evidence="5">
    <location>
        <begin position="224"/>
        <end position="244"/>
    </location>
</feature>
<feature type="transmembrane region" description="Helical" evidence="6">
    <location>
        <begin position="472"/>
        <end position="492"/>
    </location>
</feature>
<dbReference type="AlphaFoldDB" id="A0A0C3CWY1"/>
<accession>A0A0C3CWY1</accession>
<reference evidence="8" key="2">
    <citation type="submission" date="2015-01" db="EMBL/GenBank/DDBJ databases">
        <title>Evolutionary Origins and Diversification of the Mycorrhizal Mutualists.</title>
        <authorList>
            <consortium name="DOE Joint Genome Institute"/>
            <consortium name="Mycorrhizal Genomics Consortium"/>
            <person name="Kohler A."/>
            <person name="Kuo A."/>
            <person name="Nagy L.G."/>
            <person name="Floudas D."/>
            <person name="Copeland A."/>
            <person name="Barry K.W."/>
            <person name="Cichocki N."/>
            <person name="Veneault-Fourrey C."/>
            <person name="LaButti K."/>
            <person name="Lindquist E.A."/>
            <person name="Lipzen A."/>
            <person name="Lundell T."/>
            <person name="Morin E."/>
            <person name="Murat C."/>
            <person name="Riley R."/>
            <person name="Ohm R."/>
            <person name="Sun H."/>
            <person name="Tunlid A."/>
            <person name="Henrissat B."/>
            <person name="Grigoriev I.V."/>
            <person name="Hibbett D.S."/>
            <person name="Martin F."/>
        </authorList>
    </citation>
    <scope>NUCLEOTIDE SEQUENCE [LARGE SCALE GENOMIC DNA]</scope>
    <source>
        <strain evidence="8">Foug A</strain>
    </source>
</reference>
<proteinExistence type="predicted"/>
<organism evidence="7 8">
    <name type="scientific">Scleroderma citrinum Foug A</name>
    <dbReference type="NCBI Taxonomy" id="1036808"/>
    <lineage>
        <taxon>Eukaryota</taxon>
        <taxon>Fungi</taxon>
        <taxon>Dikarya</taxon>
        <taxon>Basidiomycota</taxon>
        <taxon>Agaricomycotina</taxon>
        <taxon>Agaricomycetes</taxon>
        <taxon>Agaricomycetidae</taxon>
        <taxon>Boletales</taxon>
        <taxon>Sclerodermatineae</taxon>
        <taxon>Sclerodermataceae</taxon>
        <taxon>Scleroderma</taxon>
    </lineage>
</organism>
<dbReference type="SUPFAM" id="SSF103473">
    <property type="entry name" value="MFS general substrate transporter"/>
    <property type="match status" value="1"/>
</dbReference>
<evidence type="ECO:0000256" key="1">
    <source>
        <dbReference type="ARBA" id="ARBA00004141"/>
    </source>
</evidence>
<keyword evidence="4 6" id="KW-0472">Membrane</keyword>
<evidence type="ECO:0000313" key="7">
    <source>
        <dbReference type="EMBL" id="KIM53060.1"/>
    </source>
</evidence>
<feature type="transmembrane region" description="Helical" evidence="6">
    <location>
        <begin position="431"/>
        <end position="452"/>
    </location>
</feature>
<name>A0A0C3CWY1_9AGAM</name>
<dbReference type="InParanoid" id="A0A0C3CWY1"/>
<dbReference type="Pfam" id="PF07690">
    <property type="entry name" value="MFS_1"/>
    <property type="match status" value="1"/>
</dbReference>
<keyword evidence="3 6" id="KW-1133">Transmembrane helix</keyword>
<dbReference type="Proteomes" id="UP000053989">
    <property type="component" value="Unassembled WGS sequence"/>
</dbReference>
<dbReference type="PANTHER" id="PTHR21576">
    <property type="entry name" value="UNCHARACTERIZED NODULIN-LIKE PROTEIN"/>
    <property type="match status" value="1"/>
</dbReference>
<keyword evidence="8" id="KW-1185">Reference proteome</keyword>
<feature type="compositionally biased region" description="Basic and acidic residues" evidence="5">
    <location>
        <begin position="229"/>
        <end position="239"/>
    </location>
</feature>
<dbReference type="OrthoDB" id="410267at2759"/>
<feature type="transmembrane region" description="Helical" evidence="6">
    <location>
        <begin position="365"/>
        <end position="386"/>
    </location>
</feature>
<dbReference type="GO" id="GO:0022857">
    <property type="term" value="F:transmembrane transporter activity"/>
    <property type="evidence" value="ECO:0007669"/>
    <property type="project" value="InterPro"/>
</dbReference>
<evidence type="ECO:0000256" key="6">
    <source>
        <dbReference type="SAM" id="Phobius"/>
    </source>
</evidence>
<protein>
    <submittedName>
        <fullName evidence="7">Uncharacterized protein</fullName>
    </submittedName>
</protein>